<organism evidence="3 4">
    <name type="scientific">Paractinoplanes rishiriensis</name>
    <dbReference type="NCBI Taxonomy" id="1050105"/>
    <lineage>
        <taxon>Bacteria</taxon>
        <taxon>Bacillati</taxon>
        <taxon>Actinomycetota</taxon>
        <taxon>Actinomycetes</taxon>
        <taxon>Micromonosporales</taxon>
        <taxon>Micromonosporaceae</taxon>
        <taxon>Paractinoplanes</taxon>
    </lineage>
</organism>
<dbReference type="InterPro" id="IPR029016">
    <property type="entry name" value="GAF-like_dom_sf"/>
</dbReference>
<dbReference type="InterPro" id="IPR052016">
    <property type="entry name" value="Bact_Sigma-Reg"/>
</dbReference>
<keyword evidence="4" id="KW-1185">Reference proteome</keyword>
<dbReference type="InterPro" id="IPR036457">
    <property type="entry name" value="PPM-type-like_dom_sf"/>
</dbReference>
<dbReference type="AlphaFoldDB" id="A0A919K0N2"/>
<gene>
    <name evidence="3" type="ORF">Ari01nite_59100</name>
</gene>
<evidence type="ECO:0000259" key="2">
    <source>
        <dbReference type="SMART" id="SM00331"/>
    </source>
</evidence>
<dbReference type="SUPFAM" id="SSF81606">
    <property type="entry name" value="PP2C-like"/>
    <property type="match status" value="1"/>
</dbReference>
<protein>
    <recommendedName>
        <fullName evidence="2">PPM-type phosphatase domain-containing protein</fullName>
    </recommendedName>
</protein>
<comment type="caution">
    <text evidence="3">The sequence shown here is derived from an EMBL/GenBank/DDBJ whole genome shotgun (WGS) entry which is preliminary data.</text>
</comment>
<dbReference type="GO" id="GO:0016791">
    <property type="term" value="F:phosphatase activity"/>
    <property type="evidence" value="ECO:0007669"/>
    <property type="project" value="TreeGrafter"/>
</dbReference>
<keyword evidence="1" id="KW-0378">Hydrolase</keyword>
<name>A0A919K0N2_9ACTN</name>
<dbReference type="InterPro" id="IPR001932">
    <property type="entry name" value="PPM-type_phosphatase-like_dom"/>
</dbReference>
<dbReference type="Pfam" id="PF07228">
    <property type="entry name" value="SpoIIE"/>
    <property type="match status" value="1"/>
</dbReference>
<evidence type="ECO:0000256" key="1">
    <source>
        <dbReference type="ARBA" id="ARBA00022801"/>
    </source>
</evidence>
<feature type="domain" description="PPM-type phosphatase" evidence="2">
    <location>
        <begin position="325"/>
        <end position="543"/>
    </location>
</feature>
<proteinExistence type="predicted"/>
<dbReference type="RefSeq" id="WP_203785475.1">
    <property type="nucleotide sequence ID" value="NZ_BOMV01000062.1"/>
</dbReference>
<accession>A0A919K0N2</accession>
<dbReference type="EMBL" id="BOMV01000062">
    <property type="protein sequence ID" value="GIE98445.1"/>
    <property type="molecule type" value="Genomic_DNA"/>
</dbReference>
<dbReference type="SUPFAM" id="SSF55781">
    <property type="entry name" value="GAF domain-like"/>
    <property type="match status" value="1"/>
</dbReference>
<reference evidence="3" key="1">
    <citation type="submission" date="2021-01" db="EMBL/GenBank/DDBJ databases">
        <title>Whole genome shotgun sequence of Actinoplanes rishiriensis NBRC 108556.</title>
        <authorList>
            <person name="Komaki H."/>
            <person name="Tamura T."/>
        </authorList>
    </citation>
    <scope>NUCLEOTIDE SEQUENCE</scope>
    <source>
        <strain evidence="3">NBRC 108556</strain>
    </source>
</reference>
<dbReference type="PANTHER" id="PTHR43156:SF2">
    <property type="entry name" value="STAGE II SPORULATION PROTEIN E"/>
    <property type="match status" value="1"/>
</dbReference>
<dbReference type="Gene3D" id="3.60.40.10">
    <property type="entry name" value="PPM-type phosphatase domain"/>
    <property type="match status" value="1"/>
</dbReference>
<dbReference type="SMART" id="SM00331">
    <property type="entry name" value="PP2C_SIG"/>
    <property type="match status" value="1"/>
</dbReference>
<evidence type="ECO:0000313" key="4">
    <source>
        <dbReference type="Proteomes" id="UP000636960"/>
    </source>
</evidence>
<dbReference type="Gene3D" id="3.30.450.40">
    <property type="match status" value="1"/>
</dbReference>
<dbReference type="PANTHER" id="PTHR43156">
    <property type="entry name" value="STAGE II SPORULATION PROTEIN E-RELATED"/>
    <property type="match status" value="1"/>
</dbReference>
<sequence length="553" mass="58934">MSEFVLGWAGMLHRLWTSVAAITVRDQLADLVLPPLRTLPGVRLAWGLRHADDDSILEYRWSGLPLQGDYRKVAEQIAAGDPGAAEALRAEGVTEVITARLDVDGEASGTFLVGLDETADTALVAACLDQVVDVTRDAIRRLVARRAEQQMQTRDALLAEASLQMDAVLDSSQTMHRVPRMTVPAIAEGCLVYLTEDDKPVLRSSVHVDMRRLSALLDDPAVLGHLTALAAGAISGAAARGGPLDAEMLATRSVELQVLRARGRVIGVLIFLFDRSADQIPPLAFLRDIASRAALAIDNSALYERRRREVVTMQQHLLPTRLPAVDGLDLAASYTVGDQVLEVGGDFYDVVVRPGGAVAAMIGDVCGRGVDAAALTGMARHTLGALLGEGASPQRAMSRLNGRLLLDGSWRFVTAGVALIRPAAGGFTVDWTSAGHPAPAVLRREGPAEAGRGGGVPLGILAQPKLGRSRLHLAPGDTLLIFTDGLTECRDRTGRMFEERAFWETLDRLREAPPDSLVDELSLASAAYGGTRADDIAVLAIRARGTHDGGPGR</sequence>
<dbReference type="Proteomes" id="UP000636960">
    <property type="component" value="Unassembled WGS sequence"/>
</dbReference>
<evidence type="ECO:0000313" key="3">
    <source>
        <dbReference type="EMBL" id="GIE98445.1"/>
    </source>
</evidence>